<accession>A0AAW0C253</accession>
<gene>
    <name evidence="2" type="ORF">R3P38DRAFT_3352111</name>
</gene>
<evidence type="ECO:0000256" key="1">
    <source>
        <dbReference type="SAM" id="MobiDB-lite"/>
    </source>
</evidence>
<reference evidence="2 3" key="1">
    <citation type="journal article" date="2024" name="J Genomics">
        <title>Draft genome sequencing and assembly of Favolaschia claudopus CIRM-BRFM 2984 isolated from oak limbs.</title>
        <authorList>
            <person name="Navarro D."/>
            <person name="Drula E."/>
            <person name="Chaduli D."/>
            <person name="Cazenave R."/>
            <person name="Ahrendt S."/>
            <person name="Wang J."/>
            <person name="Lipzen A."/>
            <person name="Daum C."/>
            <person name="Barry K."/>
            <person name="Grigoriev I.V."/>
            <person name="Favel A."/>
            <person name="Rosso M.N."/>
            <person name="Martin F."/>
        </authorList>
    </citation>
    <scope>NUCLEOTIDE SEQUENCE [LARGE SCALE GENOMIC DNA]</scope>
    <source>
        <strain evidence="2 3">CIRM-BRFM 2984</strain>
    </source>
</reference>
<dbReference type="EMBL" id="JAWWNJ010000023">
    <property type="protein sequence ID" value="KAK7032795.1"/>
    <property type="molecule type" value="Genomic_DNA"/>
</dbReference>
<dbReference type="Proteomes" id="UP001362999">
    <property type="component" value="Unassembled WGS sequence"/>
</dbReference>
<keyword evidence="3" id="KW-1185">Reference proteome</keyword>
<feature type="compositionally biased region" description="Polar residues" evidence="1">
    <location>
        <begin position="149"/>
        <end position="161"/>
    </location>
</feature>
<proteinExistence type="predicted"/>
<comment type="caution">
    <text evidence="2">The sequence shown here is derived from an EMBL/GenBank/DDBJ whole genome shotgun (WGS) entry which is preliminary data.</text>
</comment>
<feature type="region of interest" description="Disordered" evidence="1">
    <location>
        <begin position="140"/>
        <end position="184"/>
    </location>
</feature>
<dbReference type="AlphaFoldDB" id="A0AAW0C253"/>
<evidence type="ECO:0000313" key="2">
    <source>
        <dbReference type="EMBL" id="KAK7032795.1"/>
    </source>
</evidence>
<evidence type="ECO:0000313" key="3">
    <source>
        <dbReference type="Proteomes" id="UP001362999"/>
    </source>
</evidence>
<organism evidence="2 3">
    <name type="scientific">Favolaschia claudopus</name>
    <dbReference type="NCBI Taxonomy" id="2862362"/>
    <lineage>
        <taxon>Eukaryota</taxon>
        <taxon>Fungi</taxon>
        <taxon>Dikarya</taxon>
        <taxon>Basidiomycota</taxon>
        <taxon>Agaricomycotina</taxon>
        <taxon>Agaricomycetes</taxon>
        <taxon>Agaricomycetidae</taxon>
        <taxon>Agaricales</taxon>
        <taxon>Marasmiineae</taxon>
        <taxon>Mycenaceae</taxon>
        <taxon>Favolaschia</taxon>
    </lineage>
</organism>
<sequence>MAVKGVVTEDFGEELYGNEGGRRSRWYELTKCAAAAKLRWEEGKGVEAKKWRSARGCILEGGDGVVEFLYSAMTAAHVASAKVTKCGGQTAREMELAAQMRKHVGAIELIGWKAAAYLRMLVKYRANTASGRAKVARGALGGRIGGEGQNPSRSNPPSWNTEEVKRTESLQKAQGNCTPSAPVNLPPNKPGIAICRFQTEQAADIGRRHKLVDVVLYSINLVFPFVDLLNTRDIECLAAYNGKQKPVCVSIAVAVKKQDIPVAGGQRWRLQAAAGNRSGAWRSMSSAVRDVLGGGRTSGGGQESVAHALGLLHVGCYKKDAPSWEAEEVNMPSQVALPSAGQARNRHKVKGFTEKGRFFQGALSRWMIDVARSDEEGGEHGGYRMSSRLQAVGCVPRCCVGKFGERDSNSNEDV</sequence>
<feature type="compositionally biased region" description="Polar residues" evidence="1">
    <location>
        <begin position="170"/>
        <end position="181"/>
    </location>
</feature>
<name>A0AAW0C253_9AGAR</name>
<protein>
    <submittedName>
        <fullName evidence="2">Uncharacterized protein</fullName>
    </submittedName>
</protein>